<evidence type="ECO:0000313" key="2">
    <source>
        <dbReference type="EMBL" id="KAJ4332609.1"/>
    </source>
</evidence>
<dbReference type="InterPro" id="IPR002401">
    <property type="entry name" value="Cyt_P450_E_grp-I"/>
</dbReference>
<evidence type="ECO:0000256" key="1">
    <source>
        <dbReference type="PIRSR" id="PIRSR602401-1"/>
    </source>
</evidence>
<dbReference type="InterPro" id="IPR001128">
    <property type="entry name" value="Cyt_P450"/>
</dbReference>
<keyword evidence="1" id="KW-0408">Iron</keyword>
<protein>
    <recommendedName>
        <fullName evidence="4">Cytochrome P450</fullName>
    </recommendedName>
</protein>
<keyword evidence="1" id="KW-0349">Heme</keyword>
<keyword evidence="1" id="KW-0479">Metal-binding</keyword>
<accession>A0A9W8WUF1</accession>
<dbReference type="EMBL" id="JAPEUV010000113">
    <property type="protein sequence ID" value="KAJ4332609.1"/>
    <property type="molecule type" value="Genomic_DNA"/>
</dbReference>
<dbReference type="AlphaFoldDB" id="A0A9W8WUF1"/>
<dbReference type="SUPFAM" id="SSF48264">
    <property type="entry name" value="Cytochrome P450"/>
    <property type="match status" value="1"/>
</dbReference>
<dbReference type="CDD" id="cd11061">
    <property type="entry name" value="CYP67-like"/>
    <property type="match status" value="1"/>
</dbReference>
<organism evidence="2 3">
    <name type="scientific">Didymella glomerata</name>
    <dbReference type="NCBI Taxonomy" id="749621"/>
    <lineage>
        <taxon>Eukaryota</taxon>
        <taxon>Fungi</taxon>
        <taxon>Dikarya</taxon>
        <taxon>Ascomycota</taxon>
        <taxon>Pezizomycotina</taxon>
        <taxon>Dothideomycetes</taxon>
        <taxon>Pleosporomycetidae</taxon>
        <taxon>Pleosporales</taxon>
        <taxon>Pleosporineae</taxon>
        <taxon>Didymellaceae</taxon>
        <taxon>Didymella</taxon>
    </lineage>
</organism>
<proteinExistence type="predicted"/>
<sequence length="375" mass="42169">MTRDHESHKQRRRAWDRGFSMKALATYEPRIKAKADAFTRQLRQSTEPFDASAWSMFYSFDVMGEVGLGKDFNNLTSGQEHPAIKGVHDHMTMLGILSTVPWLLNVLSSIPGAAAGYSSFFHFCSSEIQAKNKTWDIEKYPQDIISWLLKAVKDNDVSASPSPEALEDDTRVVIIAGSETTATTLAGALYYLAKCPEKQKKLQRLLDQTIEGNNAWSYEKVKSITYVDDWISETLRLRPALLTGGPRETPSKGTQIDEVFIPGNTNVLVPVSLIHRDPRWWQDAEDFVPERFSEKRAEMGTDQAPYLPFSLGAYSCPGKNLAQLSLRIALSTIVQNFDISFAPGETGDKFDKEVLDTFTVTLPPLQLQFRPREHS</sequence>
<dbReference type="GO" id="GO:0005506">
    <property type="term" value="F:iron ion binding"/>
    <property type="evidence" value="ECO:0007669"/>
    <property type="project" value="InterPro"/>
</dbReference>
<dbReference type="PANTHER" id="PTHR24305:SF78">
    <property type="entry name" value="P450, PUTATIVE (EUROFUNG)-RELATED"/>
    <property type="match status" value="1"/>
</dbReference>
<evidence type="ECO:0000313" key="3">
    <source>
        <dbReference type="Proteomes" id="UP001140562"/>
    </source>
</evidence>
<gene>
    <name evidence="2" type="ORF">N0V87_008234</name>
</gene>
<comment type="caution">
    <text evidence="2">The sequence shown here is derived from an EMBL/GenBank/DDBJ whole genome shotgun (WGS) entry which is preliminary data.</text>
</comment>
<reference evidence="2" key="1">
    <citation type="submission" date="2022-10" db="EMBL/GenBank/DDBJ databases">
        <title>Tapping the CABI collections for fungal endophytes: first genome assemblies for Collariella, Neodidymelliopsis, Ascochyta clinopodiicola, Didymella pomorum, Didymosphaeria variabile, Neocosmospora piperis and Neocucurbitaria cava.</title>
        <authorList>
            <person name="Hill R."/>
        </authorList>
    </citation>
    <scope>NUCLEOTIDE SEQUENCE</scope>
    <source>
        <strain evidence="2">IMI 360193</strain>
    </source>
</reference>
<feature type="binding site" description="axial binding residue" evidence="1">
    <location>
        <position position="316"/>
    </location>
    <ligand>
        <name>heme</name>
        <dbReference type="ChEBI" id="CHEBI:30413"/>
    </ligand>
    <ligandPart>
        <name>Fe</name>
        <dbReference type="ChEBI" id="CHEBI:18248"/>
    </ligandPart>
</feature>
<dbReference type="InterPro" id="IPR036396">
    <property type="entry name" value="Cyt_P450_sf"/>
</dbReference>
<dbReference type="GO" id="GO:0020037">
    <property type="term" value="F:heme binding"/>
    <property type="evidence" value="ECO:0007669"/>
    <property type="project" value="InterPro"/>
</dbReference>
<dbReference type="GO" id="GO:0016705">
    <property type="term" value="F:oxidoreductase activity, acting on paired donors, with incorporation or reduction of molecular oxygen"/>
    <property type="evidence" value="ECO:0007669"/>
    <property type="project" value="InterPro"/>
</dbReference>
<comment type="cofactor">
    <cofactor evidence="1">
        <name>heme</name>
        <dbReference type="ChEBI" id="CHEBI:30413"/>
    </cofactor>
</comment>
<dbReference type="PANTHER" id="PTHR24305">
    <property type="entry name" value="CYTOCHROME P450"/>
    <property type="match status" value="1"/>
</dbReference>
<evidence type="ECO:0008006" key="4">
    <source>
        <dbReference type="Google" id="ProtNLM"/>
    </source>
</evidence>
<dbReference type="Pfam" id="PF00067">
    <property type="entry name" value="p450"/>
    <property type="match status" value="1"/>
</dbReference>
<dbReference type="Gene3D" id="1.10.630.10">
    <property type="entry name" value="Cytochrome P450"/>
    <property type="match status" value="1"/>
</dbReference>
<dbReference type="PRINTS" id="PR00463">
    <property type="entry name" value="EP450I"/>
</dbReference>
<dbReference type="InterPro" id="IPR050121">
    <property type="entry name" value="Cytochrome_P450_monoxygenase"/>
</dbReference>
<dbReference type="PRINTS" id="PR00385">
    <property type="entry name" value="P450"/>
</dbReference>
<name>A0A9W8WUF1_9PLEO</name>
<keyword evidence="3" id="KW-1185">Reference proteome</keyword>
<dbReference type="Proteomes" id="UP001140562">
    <property type="component" value="Unassembled WGS sequence"/>
</dbReference>
<dbReference type="GO" id="GO:0004497">
    <property type="term" value="F:monooxygenase activity"/>
    <property type="evidence" value="ECO:0007669"/>
    <property type="project" value="InterPro"/>
</dbReference>
<dbReference type="OrthoDB" id="6692864at2759"/>